<evidence type="ECO:0000313" key="2">
    <source>
        <dbReference type="EnsemblMetazoa" id="ADIR006825-PA"/>
    </source>
</evidence>
<sequence length="81" mass="8616">MKQVCILLAVLLCSAAVADALVFAYASTCARCKSVGARYCGYGSLRTKGVSCDGQTAINSCEDCKRRLGRCSSSFITECFL</sequence>
<dbReference type="Proteomes" id="UP000075884">
    <property type="component" value="Unassembled WGS sequence"/>
</dbReference>
<evidence type="ECO:0000313" key="3">
    <source>
        <dbReference type="Proteomes" id="UP000075884"/>
    </source>
</evidence>
<dbReference type="VEuPathDB" id="VectorBase:ADIR006825"/>
<organism evidence="2 3">
    <name type="scientific">Anopheles dirus</name>
    <dbReference type="NCBI Taxonomy" id="7168"/>
    <lineage>
        <taxon>Eukaryota</taxon>
        <taxon>Metazoa</taxon>
        <taxon>Ecdysozoa</taxon>
        <taxon>Arthropoda</taxon>
        <taxon>Hexapoda</taxon>
        <taxon>Insecta</taxon>
        <taxon>Pterygota</taxon>
        <taxon>Neoptera</taxon>
        <taxon>Endopterygota</taxon>
        <taxon>Diptera</taxon>
        <taxon>Nematocera</taxon>
        <taxon>Culicoidea</taxon>
        <taxon>Culicidae</taxon>
        <taxon>Anophelinae</taxon>
        <taxon>Anopheles</taxon>
    </lineage>
</organism>
<keyword evidence="3" id="KW-1185">Reference proteome</keyword>
<protein>
    <submittedName>
        <fullName evidence="2">Gambicin</fullName>
    </submittedName>
</protein>
<reference evidence="2" key="2">
    <citation type="submission" date="2020-05" db="UniProtKB">
        <authorList>
            <consortium name="EnsemblMetazoa"/>
        </authorList>
    </citation>
    <scope>IDENTIFICATION</scope>
    <source>
        <strain evidence="2">WRAIR2</strain>
    </source>
</reference>
<feature type="signal peptide" evidence="1">
    <location>
        <begin position="1"/>
        <end position="20"/>
    </location>
</feature>
<proteinExistence type="predicted"/>
<evidence type="ECO:0000256" key="1">
    <source>
        <dbReference type="SAM" id="SignalP"/>
    </source>
</evidence>
<feature type="chain" id="PRO_5008129846" evidence="1">
    <location>
        <begin position="21"/>
        <end position="81"/>
    </location>
</feature>
<name>A0A182NGQ2_9DIPT</name>
<dbReference type="AlphaFoldDB" id="A0A182NGQ2"/>
<dbReference type="STRING" id="7168.A0A182NGQ2"/>
<dbReference type="EnsemblMetazoa" id="ADIR006825-RA">
    <property type="protein sequence ID" value="ADIR006825-PA"/>
    <property type="gene ID" value="ADIR006825"/>
</dbReference>
<reference evidence="3" key="1">
    <citation type="submission" date="2013-03" db="EMBL/GenBank/DDBJ databases">
        <title>The Genome Sequence of Anopheles dirus WRAIR2.</title>
        <authorList>
            <consortium name="The Broad Institute Genomics Platform"/>
            <person name="Neafsey D.E."/>
            <person name="Walton C."/>
            <person name="Walker B."/>
            <person name="Young S.K."/>
            <person name="Zeng Q."/>
            <person name="Gargeya S."/>
            <person name="Fitzgerald M."/>
            <person name="Haas B."/>
            <person name="Abouelleil A."/>
            <person name="Allen A.W."/>
            <person name="Alvarado L."/>
            <person name="Arachchi H.M."/>
            <person name="Berlin A.M."/>
            <person name="Chapman S.B."/>
            <person name="Gainer-Dewar J."/>
            <person name="Goldberg J."/>
            <person name="Griggs A."/>
            <person name="Gujja S."/>
            <person name="Hansen M."/>
            <person name="Howarth C."/>
            <person name="Imamovic A."/>
            <person name="Ireland A."/>
            <person name="Larimer J."/>
            <person name="McCowan C."/>
            <person name="Murphy C."/>
            <person name="Pearson M."/>
            <person name="Poon T.W."/>
            <person name="Priest M."/>
            <person name="Roberts A."/>
            <person name="Saif S."/>
            <person name="Shea T."/>
            <person name="Sisk P."/>
            <person name="Sykes S."/>
            <person name="Wortman J."/>
            <person name="Nusbaum C."/>
            <person name="Birren B."/>
        </authorList>
    </citation>
    <scope>NUCLEOTIDE SEQUENCE [LARGE SCALE GENOMIC DNA]</scope>
    <source>
        <strain evidence="3">WRAIR2</strain>
    </source>
</reference>
<accession>A0A182NGQ2</accession>
<keyword evidence="1" id="KW-0732">Signal</keyword>